<keyword evidence="3 6" id="KW-0812">Transmembrane</keyword>
<dbReference type="PROSITE" id="PS50850">
    <property type="entry name" value="MFS"/>
    <property type="match status" value="1"/>
</dbReference>
<organism evidence="8 9">
    <name type="scientific">Parageobacillus genomosp. 1</name>
    <dbReference type="NCBI Taxonomy" id="1295642"/>
    <lineage>
        <taxon>Bacteria</taxon>
        <taxon>Bacillati</taxon>
        <taxon>Bacillota</taxon>
        <taxon>Bacilli</taxon>
        <taxon>Bacillales</taxon>
        <taxon>Anoxybacillaceae</taxon>
        <taxon>Parageobacillus</taxon>
    </lineage>
</organism>
<dbReference type="InterPro" id="IPR036259">
    <property type="entry name" value="MFS_trans_sf"/>
</dbReference>
<feature type="transmembrane region" description="Helical" evidence="6">
    <location>
        <begin position="33"/>
        <end position="58"/>
    </location>
</feature>
<dbReference type="SUPFAM" id="SSF103473">
    <property type="entry name" value="MFS general substrate transporter"/>
    <property type="match status" value="1"/>
</dbReference>
<evidence type="ECO:0000256" key="6">
    <source>
        <dbReference type="SAM" id="Phobius"/>
    </source>
</evidence>
<dbReference type="AlphaFoldDB" id="A0ABC9VE65"/>
<evidence type="ECO:0000313" key="9">
    <source>
        <dbReference type="Proteomes" id="UP000023566"/>
    </source>
</evidence>
<protein>
    <recommendedName>
        <fullName evidence="7">Major facilitator superfamily (MFS) profile domain-containing protein</fullName>
    </recommendedName>
</protein>
<dbReference type="PANTHER" id="PTHR23530:SF1">
    <property type="entry name" value="PERMEASE, MAJOR FACILITATOR SUPERFAMILY-RELATED"/>
    <property type="match status" value="1"/>
</dbReference>
<dbReference type="GO" id="GO:0005886">
    <property type="term" value="C:plasma membrane"/>
    <property type="evidence" value="ECO:0007669"/>
    <property type="project" value="UniProtKB-SubCell"/>
</dbReference>
<sequence>MFHVVILLFEVPTGMVADLYGRKRTLLIGSMLSLFYALLMMVGGHFFVFTLAFALAGLAGTFHSGAHNALLCDTLLYSGKKEGGAFFVYFRNYKK</sequence>
<dbReference type="Gene3D" id="1.20.1250.20">
    <property type="entry name" value="MFS general substrate transporter like domains"/>
    <property type="match status" value="1"/>
</dbReference>
<dbReference type="EMBL" id="AOTZ01000005">
    <property type="protein sequence ID" value="EZP76683.1"/>
    <property type="molecule type" value="Genomic_DNA"/>
</dbReference>
<dbReference type="Proteomes" id="UP000023566">
    <property type="component" value="Chromosome"/>
</dbReference>
<evidence type="ECO:0000256" key="3">
    <source>
        <dbReference type="ARBA" id="ARBA00022692"/>
    </source>
</evidence>
<evidence type="ECO:0000256" key="4">
    <source>
        <dbReference type="ARBA" id="ARBA00022989"/>
    </source>
</evidence>
<keyword evidence="5 6" id="KW-0472">Membrane</keyword>
<name>A0ABC9VE65_9BACL</name>
<comment type="caution">
    <text evidence="8">The sequence shown here is derived from an EMBL/GenBank/DDBJ whole genome shotgun (WGS) entry which is preliminary data.</text>
</comment>
<evidence type="ECO:0000256" key="2">
    <source>
        <dbReference type="ARBA" id="ARBA00022448"/>
    </source>
</evidence>
<keyword evidence="4 6" id="KW-1133">Transmembrane helix</keyword>
<dbReference type="PROSITE" id="PS00216">
    <property type="entry name" value="SUGAR_TRANSPORT_1"/>
    <property type="match status" value="1"/>
</dbReference>
<dbReference type="InterPro" id="IPR005829">
    <property type="entry name" value="Sugar_transporter_CS"/>
</dbReference>
<reference evidence="8 9" key="1">
    <citation type="journal article" date="2014" name="Appl. Microbiol. Biotechnol.">
        <title>Transformable facultative thermophile Geobacillus stearothermophilus NUB3621 as a host strain for metabolic engineering.</title>
        <authorList>
            <person name="Blanchard K."/>
            <person name="Robic S."/>
            <person name="Matsumura I."/>
        </authorList>
    </citation>
    <scope>NUCLEOTIDE SEQUENCE [LARGE SCALE GENOMIC DNA]</scope>
    <source>
        <strain evidence="8 9">NUB3621</strain>
    </source>
</reference>
<dbReference type="InterPro" id="IPR053160">
    <property type="entry name" value="MFS_DHA3_Transporter"/>
</dbReference>
<evidence type="ECO:0000313" key="8">
    <source>
        <dbReference type="EMBL" id="EZP76683.1"/>
    </source>
</evidence>
<proteinExistence type="predicted"/>
<gene>
    <name evidence="8" type="ORF">H839_08803</name>
</gene>
<evidence type="ECO:0000256" key="1">
    <source>
        <dbReference type="ARBA" id="ARBA00004651"/>
    </source>
</evidence>
<evidence type="ECO:0000259" key="7">
    <source>
        <dbReference type="PROSITE" id="PS50850"/>
    </source>
</evidence>
<dbReference type="PANTHER" id="PTHR23530">
    <property type="entry name" value="TRANSPORT PROTEIN-RELATED"/>
    <property type="match status" value="1"/>
</dbReference>
<keyword evidence="2" id="KW-0813">Transport</keyword>
<keyword evidence="9" id="KW-1185">Reference proteome</keyword>
<feature type="domain" description="Major facilitator superfamily (MFS) profile" evidence="7">
    <location>
        <begin position="1"/>
        <end position="95"/>
    </location>
</feature>
<dbReference type="InterPro" id="IPR020846">
    <property type="entry name" value="MFS_dom"/>
</dbReference>
<accession>A0ABC9VE65</accession>
<evidence type="ECO:0000256" key="5">
    <source>
        <dbReference type="ARBA" id="ARBA00023136"/>
    </source>
</evidence>
<comment type="subcellular location">
    <subcellularLocation>
        <location evidence="1">Cell membrane</location>
        <topology evidence="1">Multi-pass membrane protein</topology>
    </subcellularLocation>
</comment>